<name>A0A3G6TFB3_9FLAO</name>
<gene>
    <name evidence="2" type="ORF">EG339_09220</name>
</gene>
<evidence type="ECO:0000256" key="1">
    <source>
        <dbReference type="SAM" id="MobiDB-lite"/>
    </source>
</evidence>
<proteinExistence type="predicted"/>
<accession>A0A3G6TFB3</accession>
<protein>
    <submittedName>
        <fullName evidence="2">Uncharacterized protein</fullName>
    </submittedName>
</protein>
<dbReference type="AlphaFoldDB" id="A0A3G6TFB3"/>
<evidence type="ECO:0000313" key="3">
    <source>
        <dbReference type="Proteomes" id="UP000271193"/>
    </source>
</evidence>
<keyword evidence="3" id="KW-1185">Reference proteome</keyword>
<feature type="region of interest" description="Disordered" evidence="1">
    <location>
        <begin position="136"/>
        <end position="160"/>
    </location>
</feature>
<evidence type="ECO:0000313" key="2">
    <source>
        <dbReference type="EMBL" id="AZB24760.1"/>
    </source>
</evidence>
<dbReference type="KEGG" id="cben:EG339_09220"/>
<sequence length="160" mass="17768">MLTIVKKHTMKILIASINIILILSSIHCQNQSKNVSIEKNVNVNAQQAKIEKIELTEQTRGFHTIITLTPKSKITSLNGEETNKPMSSSDWERISKQAASIDLSKISTLEAPTTGRHSDQAMIANLIITSNGTTYTSASFDSGNPPKELKPLYDEFQRKK</sequence>
<feature type="compositionally biased region" description="Basic and acidic residues" evidence="1">
    <location>
        <begin position="147"/>
        <end position="160"/>
    </location>
</feature>
<reference evidence="3" key="1">
    <citation type="submission" date="2018-11" db="EMBL/GenBank/DDBJ databases">
        <title>Proposal to divide the Flavobacteriaceae and reorganize its genera based on Amino Acid Identity values calculated from whole genome sequences.</title>
        <authorList>
            <person name="Nicholson A.C."/>
            <person name="Gulvik C.A."/>
            <person name="Whitney A.M."/>
            <person name="Humrighouse B.W."/>
            <person name="Bell M."/>
            <person name="Holmes B."/>
            <person name="Steigerwalt A.G."/>
            <person name="Villarma A."/>
            <person name="Sheth M."/>
            <person name="Batra D."/>
            <person name="Pryor J."/>
            <person name="Bernardet J.-F."/>
            <person name="Hugo C."/>
            <person name="Kampfer P."/>
            <person name="Newman J."/>
            <person name="McQuiston J.R."/>
        </authorList>
    </citation>
    <scope>NUCLEOTIDE SEQUENCE [LARGE SCALE GENOMIC DNA]</scope>
    <source>
        <strain evidence="3">G0229</strain>
    </source>
</reference>
<dbReference type="EMBL" id="CP033932">
    <property type="protein sequence ID" value="AZB24760.1"/>
    <property type="molecule type" value="Genomic_DNA"/>
</dbReference>
<organism evidence="2 3">
    <name type="scientific">Chryseobacterium bernardetii</name>
    <dbReference type="NCBI Taxonomy" id="1241978"/>
    <lineage>
        <taxon>Bacteria</taxon>
        <taxon>Pseudomonadati</taxon>
        <taxon>Bacteroidota</taxon>
        <taxon>Flavobacteriia</taxon>
        <taxon>Flavobacteriales</taxon>
        <taxon>Weeksellaceae</taxon>
        <taxon>Chryseobacterium group</taxon>
        <taxon>Chryseobacterium</taxon>
    </lineage>
</organism>
<dbReference type="Proteomes" id="UP000271193">
    <property type="component" value="Chromosome"/>
</dbReference>